<keyword evidence="3" id="KW-1185">Reference proteome</keyword>
<evidence type="ECO:0000313" key="3">
    <source>
        <dbReference type="Proteomes" id="UP000054248"/>
    </source>
</evidence>
<protein>
    <recommendedName>
        <fullName evidence="4">Extracellular membrane protein CFEM domain-containing protein</fullName>
    </recommendedName>
</protein>
<dbReference type="OrthoDB" id="3266846at2759"/>
<evidence type="ECO:0000313" key="2">
    <source>
        <dbReference type="EMBL" id="KIO24361.1"/>
    </source>
</evidence>
<reference evidence="2 3" key="1">
    <citation type="submission" date="2014-04" db="EMBL/GenBank/DDBJ databases">
        <authorList>
            <consortium name="DOE Joint Genome Institute"/>
            <person name="Kuo A."/>
            <person name="Girlanda M."/>
            <person name="Perotto S."/>
            <person name="Kohler A."/>
            <person name="Nagy L.G."/>
            <person name="Floudas D."/>
            <person name="Copeland A."/>
            <person name="Barry K.W."/>
            <person name="Cichocki N."/>
            <person name="Veneault-Fourrey C."/>
            <person name="LaButti K."/>
            <person name="Lindquist E.A."/>
            <person name="Lipzen A."/>
            <person name="Lundell T."/>
            <person name="Morin E."/>
            <person name="Murat C."/>
            <person name="Sun H."/>
            <person name="Tunlid A."/>
            <person name="Henrissat B."/>
            <person name="Grigoriev I.V."/>
            <person name="Hibbett D.S."/>
            <person name="Martin F."/>
            <person name="Nordberg H.P."/>
            <person name="Cantor M.N."/>
            <person name="Hua S.X."/>
        </authorList>
    </citation>
    <scope>NUCLEOTIDE SEQUENCE [LARGE SCALE GENOMIC DNA]</scope>
    <source>
        <strain evidence="2 3">MUT 4182</strain>
    </source>
</reference>
<name>A0A0C3QEN1_9AGAM</name>
<proteinExistence type="predicted"/>
<dbReference type="Proteomes" id="UP000054248">
    <property type="component" value="Unassembled WGS sequence"/>
</dbReference>
<keyword evidence="1" id="KW-0732">Signal</keyword>
<dbReference type="AlphaFoldDB" id="A0A0C3QEN1"/>
<reference evidence="3" key="2">
    <citation type="submission" date="2015-01" db="EMBL/GenBank/DDBJ databases">
        <title>Evolutionary Origins and Diversification of the Mycorrhizal Mutualists.</title>
        <authorList>
            <consortium name="DOE Joint Genome Institute"/>
            <consortium name="Mycorrhizal Genomics Consortium"/>
            <person name="Kohler A."/>
            <person name="Kuo A."/>
            <person name="Nagy L.G."/>
            <person name="Floudas D."/>
            <person name="Copeland A."/>
            <person name="Barry K.W."/>
            <person name="Cichocki N."/>
            <person name="Veneault-Fourrey C."/>
            <person name="LaButti K."/>
            <person name="Lindquist E.A."/>
            <person name="Lipzen A."/>
            <person name="Lundell T."/>
            <person name="Morin E."/>
            <person name="Murat C."/>
            <person name="Riley R."/>
            <person name="Ohm R."/>
            <person name="Sun H."/>
            <person name="Tunlid A."/>
            <person name="Henrissat B."/>
            <person name="Grigoriev I.V."/>
            <person name="Hibbett D.S."/>
            <person name="Martin F."/>
        </authorList>
    </citation>
    <scope>NUCLEOTIDE SEQUENCE [LARGE SCALE GENOMIC DNA]</scope>
    <source>
        <strain evidence="3">MUT 4182</strain>
    </source>
</reference>
<dbReference type="HOGENOM" id="CLU_1435424_0_0_1"/>
<evidence type="ECO:0000256" key="1">
    <source>
        <dbReference type="SAM" id="SignalP"/>
    </source>
</evidence>
<sequence>MRYSVLLPLALALSASASLVLPLPASAGSQITRRQVGDCTNECSPVEDEVNACGTDLTCLCTSSVAQGLQKCAACQLESDPTSEQTLQTALDQYASGCEASGQSVGSLTLTATGAASSTSSVRSASLTSTSAITSVSTPPAFATSTSSVIASISSAAAAASSSASATPAGGLTGSGNGASSVVVQMTGTFVAAGIAAALVVL</sequence>
<dbReference type="EMBL" id="KN823063">
    <property type="protein sequence ID" value="KIO24361.1"/>
    <property type="molecule type" value="Genomic_DNA"/>
</dbReference>
<feature type="signal peptide" evidence="1">
    <location>
        <begin position="1"/>
        <end position="17"/>
    </location>
</feature>
<accession>A0A0C3QEN1</accession>
<organism evidence="2 3">
    <name type="scientific">Tulasnella calospora MUT 4182</name>
    <dbReference type="NCBI Taxonomy" id="1051891"/>
    <lineage>
        <taxon>Eukaryota</taxon>
        <taxon>Fungi</taxon>
        <taxon>Dikarya</taxon>
        <taxon>Basidiomycota</taxon>
        <taxon>Agaricomycotina</taxon>
        <taxon>Agaricomycetes</taxon>
        <taxon>Cantharellales</taxon>
        <taxon>Tulasnellaceae</taxon>
        <taxon>Tulasnella</taxon>
    </lineage>
</organism>
<evidence type="ECO:0008006" key="4">
    <source>
        <dbReference type="Google" id="ProtNLM"/>
    </source>
</evidence>
<gene>
    <name evidence="2" type="ORF">M407DRAFT_244503</name>
</gene>
<feature type="chain" id="PRO_5002168392" description="Extracellular membrane protein CFEM domain-containing protein" evidence="1">
    <location>
        <begin position="18"/>
        <end position="202"/>
    </location>
</feature>